<feature type="domain" description="Thioesterase" evidence="2">
    <location>
        <begin position="72"/>
        <end position="147"/>
    </location>
</feature>
<sequence>MMLLEEIMDDLQDLSSSELEEVHRVIKSYKGSLMKTEEGWNLHYYGRFIGIDQDENGREFMRLGAFNENTYGVTQGGALYTFADVSIGKAILTNYLKDGEKVFTLEMKMNFIKGGTGEKLYAKTNFLHKGSTTIVAQCNIEDENEILIAHALATFYIVKPKK</sequence>
<dbReference type="Pfam" id="PF03061">
    <property type="entry name" value="4HBT"/>
    <property type="match status" value="1"/>
</dbReference>
<dbReference type="InterPro" id="IPR003736">
    <property type="entry name" value="PAAI_dom"/>
</dbReference>
<dbReference type="Gene3D" id="3.10.129.10">
    <property type="entry name" value="Hotdog Thioesterase"/>
    <property type="match status" value="1"/>
</dbReference>
<keyword evidence="1" id="KW-0378">Hydrolase</keyword>
<comment type="caution">
    <text evidence="3">The sequence shown here is derived from an EMBL/GenBank/DDBJ whole genome shotgun (WGS) entry which is preliminary data.</text>
</comment>
<dbReference type="NCBIfam" id="TIGR00369">
    <property type="entry name" value="unchar_dom_1"/>
    <property type="match status" value="1"/>
</dbReference>
<dbReference type="EMBL" id="JAOTPO010000004">
    <property type="protein sequence ID" value="MDE5413337.1"/>
    <property type="molecule type" value="Genomic_DNA"/>
</dbReference>
<dbReference type="RefSeq" id="WP_275118076.1">
    <property type="nucleotide sequence ID" value="NZ_JAOTPO010000004.1"/>
</dbReference>
<accession>A0ABT5VF69</accession>
<proteinExistence type="predicted"/>
<dbReference type="SUPFAM" id="SSF54637">
    <property type="entry name" value="Thioesterase/thiol ester dehydrase-isomerase"/>
    <property type="match status" value="1"/>
</dbReference>
<dbReference type="Proteomes" id="UP001148125">
    <property type="component" value="Unassembled WGS sequence"/>
</dbReference>
<organism evidence="3 4">
    <name type="scientific">Alkalihalobacterium chitinilyticum</name>
    <dbReference type="NCBI Taxonomy" id="2980103"/>
    <lineage>
        <taxon>Bacteria</taxon>
        <taxon>Bacillati</taxon>
        <taxon>Bacillota</taxon>
        <taxon>Bacilli</taxon>
        <taxon>Bacillales</taxon>
        <taxon>Bacillaceae</taxon>
        <taxon>Alkalihalobacterium</taxon>
    </lineage>
</organism>
<gene>
    <name evidence="3" type="ORF">N7Z68_08055</name>
</gene>
<name>A0ABT5VF69_9BACI</name>
<keyword evidence="4" id="KW-1185">Reference proteome</keyword>
<dbReference type="InterPro" id="IPR029069">
    <property type="entry name" value="HotDog_dom_sf"/>
</dbReference>
<protein>
    <submittedName>
        <fullName evidence="3">PaaI family thioesterase</fullName>
    </submittedName>
</protein>
<dbReference type="CDD" id="cd03443">
    <property type="entry name" value="PaaI_thioesterase"/>
    <property type="match status" value="1"/>
</dbReference>
<evidence type="ECO:0000259" key="2">
    <source>
        <dbReference type="Pfam" id="PF03061"/>
    </source>
</evidence>
<dbReference type="InterPro" id="IPR006683">
    <property type="entry name" value="Thioestr_dom"/>
</dbReference>
<evidence type="ECO:0000313" key="4">
    <source>
        <dbReference type="Proteomes" id="UP001148125"/>
    </source>
</evidence>
<reference evidence="3" key="1">
    <citation type="submission" date="2024-05" db="EMBL/GenBank/DDBJ databases">
        <title>Alkalihalobacillus sp. strain MEB203 novel alkaliphilic bacterium from Lonar Lake, India.</title>
        <authorList>
            <person name="Joshi A."/>
            <person name="Thite S."/>
            <person name="Mengade P."/>
        </authorList>
    </citation>
    <scope>NUCLEOTIDE SEQUENCE</scope>
    <source>
        <strain evidence="3">MEB 203</strain>
    </source>
</reference>
<evidence type="ECO:0000313" key="3">
    <source>
        <dbReference type="EMBL" id="MDE5413337.1"/>
    </source>
</evidence>
<evidence type="ECO:0000256" key="1">
    <source>
        <dbReference type="ARBA" id="ARBA00022801"/>
    </source>
</evidence>